<name>A0A1Y1XRL3_9FUNG</name>
<proteinExistence type="predicted"/>
<dbReference type="OrthoDB" id="2433997at2759"/>
<dbReference type="Proteomes" id="UP000193498">
    <property type="component" value="Unassembled WGS sequence"/>
</dbReference>
<reference evidence="1 2" key="1">
    <citation type="submission" date="2016-07" db="EMBL/GenBank/DDBJ databases">
        <title>Pervasive Adenine N6-methylation of Active Genes in Fungi.</title>
        <authorList>
            <consortium name="DOE Joint Genome Institute"/>
            <person name="Mondo S.J."/>
            <person name="Dannebaum R.O."/>
            <person name="Kuo R.C."/>
            <person name="Labutti K."/>
            <person name="Haridas S."/>
            <person name="Kuo A."/>
            <person name="Salamov A."/>
            <person name="Ahrendt S.R."/>
            <person name="Lipzen A."/>
            <person name="Sullivan W."/>
            <person name="Andreopoulos W.B."/>
            <person name="Clum A."/>
            <person name="Lindquist E."/>
            <person name="Daum C."/>
            <person name="Ramamoorthy G.K."/>
            <person name="Gryganskyi A."/>
            <person name="Culley D."/>
            <person name="Magnuson J.K."/>
            <person name="James T.Y."/>
            <person name="O'Malley M.A."/>
            <person name="Stajich J.E."/>
            <person name="Spatafora J.W."/>
            <person name="Visel A."/>
            <person name="Grigoriev I.V."/>
        </authorList>
    </citation>
    <scope>NUCLEOTIDE SEQUENCE [LARGE SCALE GENOMIC DNA]</scope>
    <source>
        <strain evidence="1 2">CBS 931.73</strain>
    </source>
</reference>
<evidence type="ECO:0000313" key="2">
    <source>
        <dbReference type="Proteomes" id="UP000193498"/>
    </source>
</evidence>
<organism evidence="1 2">
    <name type="scientific">Basidiobolus meristosporus CBS 931.73</name>
    <dbReference type="NCBI Taxonomy" id="1314790"/>
    <lineage>
        <taxon>Eukaryota</taxon>
        <taxon>Fungi</taxon>
        <taxon>Fungi incertae sedis</taxon>
        <taxon>Zoopagomycota</taxon>
        <taxon>Entomophthoromycotina</taxon>
        <taxon>Basidiobolomycetes</taxon>
        <taxon>Basidiobolales</taxon>
        <taxon>Basidiobolaceae</taxon>
        <taxon>Basidiobolus</taxon>
    </lineage>
</organism>
<dbReference type="EMBL" id="MCFE01000533">
    <property type="protein sequence ID" value="ORX88377.1"/>
    <property type="molecule type" value="Genomic_DNA"/>
</dbReference>
<comment type="caution">
    <text evidence="1">The sequence shown here is derived from an EMBL/GenBank/DDBJ whole genome shotgun (WGS) entry which is preliminary data.</text>
</comment>
<accession>A0A1Y1XRL3</accession>
<dbReference type="AlphaFoldDB" id="A0A1Y1XRL3"/>
<keyword evidence="2" id="KW-1185">Reference proteome</keyword>
<protein>
    <submittedName>
        <fullName evidence="1">Uncharacterized protein</fullName>
    </submittedName>
</protein>
<gene>
    <name evidence="1" type="ORF">K493DRAFT_306677</name>
</gene>
<evidence type="ECO:0000313" key="1">
    <source>
        <dbReference type="EMBL" id="ORX88377.1"/>
    </source>
</evidence>
<dbReference type="InParanoid" id="A0A1Y1XRL3"/>
<sequence length="420" mass="47838">MRYDTDKFIKEINFPRPKVTYVTFDRAQKQVSEFGDCGITEETVIELNDFLDEVLEQLVHIAGPELLKMDRLCTYVAFLFAFNPLGRRCVEEGKRSVKWHRLNERTNQQSPRPLDCEDQLFEVMRSICAVESVTIPPVEASYLSDSIQCFVKVVITTLGQYVIHSMILMAGKQSDETLDLIDLYRALSEDDQVKGVFVQFEYEKLAQLNERALLLATSIPSRKPRVHFIQDPPSRRKGLGKVLRAVRDNVQLVYVNCTKIVTGFFIKEQKYNAFVNEPLSHLHLGENGWYLYQLLKENSDDSSYKLTAPLPNECQGWRLTAPPNVPGLTWNTGTEQSISWDTGNSRVTRIDSVAIFGEDNSAHQVVHPNKEPAETWGSIEFQIPHGLTSGIYRFHVMATSLNGRKCALNSNMVNIVNVDE</sequence>